<feature type="domain" description="Ig-like" evidence="2">
    <location>
        <begin position="59"/>
        <end position="167"/>
    </location>
</feature>
<dbReference type="InterPro" id="IPR007110">
    <property type="entry name" value="Ig-like_dom"/>
</dbReference>
<protein>
    <recommendedName>
        <fullName evidence="2">Ig-like domain-containing protein</fullName>
    </recommendedName>
</protein>
<evidence type="ECO:0000313" key="4">
    <source>
        <dbReference type="Proteomes" id="UP000219338"/>
    </source>
</evidence>
<accession>A0A284S6H7</accession>
<dbReference type="EMBL" id="FUEG01000036">
    <property type="protein sequence ID" value="SJL16613.1"/>
    <property type="molecule type" value="Genomic_DNA"/>
</dbReference>
<sequence length="222" mass="25225">MVSLNNPFQRENTLTTDCVAAGKDTSHSSDTRAFVDIIPPLILLQNHGSSSCKKKRFLPRMSMFLETMNQDPTREGGSSHSNETIQCRWYGLQSREDVSLSRKQGHLDTSIKRSWHQDGKSSSREHVKIHRPSPRWKYRLQFLVETTYLCPASKDGGNCEQDNTRIKPVSMSRRYHLKTRDRHPASTVPFSSSRDVTGAVDLGSLPSRDVDPHSGGEWLSKW</sequence>
<feature type="region of interest" description="Disordered" evidence="1">
    <location>
        <begin position="110"/>
        <end position="129"/>
    </location>
</feature>
<reference evidence="4" key="1">
    <citation type="journal article" date="2017" name="Nat. Ecol. Evol.">
        <title>Genome expansion and lineage-specific genetic innovations in the forest pathogenic fungi Armillaria.</title>
        <authorList>
            <person name="Sipos G."/>
            <person name="Prasanna A.N."/>
            <person name="Walter M.C."/>
            <person name="O'Connor E."/>
            <person name="Balint B."/>
            <person name="Krizsan K."/>
            <person name="Kiss B."/>
            <person name="Hess J."/>
            <person name="Varga T."/>
            <person name="Slot J."/>
            <person name="Riley R."/>
            <person name="Boka B."/>
            <person name="Rigling D."/>
            <person name="Barry K."/>
            <person name="Lee J."/>
            <person name="Mihaltcheva S."/>
            <person name="LaButti K."/>
            <person name="Lipzen A."/>
            <person name="Waldron R."/>
            <person name="Moloney N.M."/>
            <person name="Sperisen C."/>
            <person name="Kredics L."/>
            <person name="Vagvoelgyi C."/>
            <person name="Patrignani A."/>
            <person name="Fitzpatrick D."/>
            <person name="Nagy I."/>
            <person name="Doyle S."/>
            <person name="Anderson J.B."/>
            <person name="Grigoriev I.V."/>
            <person name="Gueldener U."/>
            <person name="Muensterkoetter M."/>
            <person name="Nagy L.G."/>
        </authorList>
    </citation>
    <scope>NUCLEOTIDE SEQUENCE [LARGE SCALE GENOMIC DNA]</scope>
    <source>
        <strain evidence="4">C18/9</strain>
    </source>
</reference>
<proteinExistence type="predicted"/>
<evidence type="ECO:0000256" key="1">
    <source>
        <dbReference type="SAM" id="MobiDB-lite"/>
    </source>
</evidence>
<dbReference type="PROSITE" id="PS50835">
    <property type="entry name" value="IG_LIKE"/>
    <property type="match status" value="1"/>
</dbReference>
<dbReference type="Proteomes" id="UP000219338">
    <property type="component" value="Unassembled WGS sequence"/>
</dbReference>
<feature type="region of interest" description="Disordered" evidence="1">
    <location>
        <begin position="179"/>
        <end position="222"/>
    </location>
</feature>
<keyword evidence="4" id="KW-1185">Reference proteome</keyword>
<name>A0A284S6H7_ARMOS</name>
<evidence type="ECO:0000313" key="3">
    <source>
        <dbReference type="EMBL" id="SJL16613.1"/>
    </source>
</evidence>
<gene>
    <name evidence="3" type="ORF">ARMOST_20139</name>
</gene>
<evidence type="ECO:0000259" key="2">
    <source>
        <dbReference type="PROSITE" id="PS50835"/>
    </source>
</evidence>
<organism evidence="3 4">
    <name type="scientific">Armillaria ostoyae</name>
    <name type="common">Armillaria root rot fungus</name>
    <dbReference type="NCBI Taxonomy" id="47428"/>
    <lineage>
        <taxon>Eukaryota</taxon>
        <taxon>Fungi</taxon>
        <taxon>Dikarya</taxon>
        <taxon>Basidiomycota</taxon>
        <taxon>Agaricomycotina</taxon>
        <taxon>Agaricomycetes</taxon>
        <taxon>Agaricomycetidae</taxon>
        <taxon>Agaricales</taxon>
        <taxon>Marasmiineae</taxon>
        <taxon>Physalacriaceae</taxon>
        <taxon>Armillaria</taxon>
    </lineage>
</organism>
<dbReference type="AlphaFoldDB" id="A0A284S6H7"/>
<feature type="compositionally biased region" description="Basic and acidic residues" evidence="1">
    <location>
        <begin position="110"/>
        <end position="126"/>
    </location>
</feature>